<gene>
    <name evidence="2" type="ORF">VW35_16150</name>
</gene>
<comment type="caution">
    <text evidence="2">The sequence shown here is derived from an EMBL/GenBank/DDBJ whole genome shotgun (WGS) entry which is preliminary data.</text>
</comment>
<accession>A0A0F5L3H4</accession>
<keyword evidence="3" id="KW-1185">Reference proteome</keyword>
<sequence>MSQSHFIVCQRNDAWQHTNRGSVSAPFKTREEAVQSAIEDARNSGDADAEVIVQEPDTQTHTVWRSGGETEDTDQPRED</sequence>
<evidence type="ECO:0008006" key="4">
    <source>
        <dbReference type="Google" id="ProtNLM"/>
    </source>
</evidence>
<feature type="region of interest" description="Disordered" evidence="1">
    <location>
        <begin position="34"/>
        <end position="79"/>
    </location>
</feature>
<feature type="compositionally biased region" description="Basic and acidic residues" evidence="1">
    <location>
        <begin position="34"/>
        <end position="45"/>
    </location>
</feature>
<name>A0A0F5L3H4_9HYPH</name>
<evidence type="ECO:0000313" key="3">
    <source>
        <dbReference type="Proteomes" id="UP000033514"/>
    </source>
</evidence>
<evidence type="ECO:0000256" key="1">
    <source>
        <dbReference type="SAM" id="MobiDB-lite"/>
    </source>
</evidence>
<reference evidence="2 3" key="1">
    <citation type="submission" date="2015-03" db="EMBL/GenBank/DDBJ databases">
        <authorList>
            <person name="Hassan Y.I."/>
            <person name="Lepp D."/>
            <person name="Zhou T."/>
        </authorList>
    </citation>
    <scope>NUCLEOTIDE SEQUENCE [LARGE SCALE GENOMIC DNA]</scope>
    <source>
        <strain evidence="2 3">GH2-10</strain>
    </source>
</reference>
<dbReference type="Proteomes" id="UP000033514">
    <property type="component" value="Unassembled WGS sequence"/>
</dbReference>
<proteinExistence type="predicted"/>
<protein>
    <recommendedName>
        <fullName evidence="4">DUF2188 domain-containing protein</fullName>
    </recommendedName>
</protein>
<evidence type="ECO:0000313" key="2">
    <source>
        <dbReference type="EMBL" id="KKB76918.1"/>
    </source>
</evidence>
<organism evidence="2 3">
    <name type="scientific">Devosia soli</name>
    <dbReference type="NCBI Taxonomy" id="361041"/>
    <lineage>
        <taxon>Bacteria</taxon>
        <taxon>Pseudomonadati</taxon>
        <taxon>Pseudomonadota</taxon>
        <taxon>Alphaproteobacteria</taxon>
        <taxon>Hyphomicrobiales</taxon>
        <taxon>Devosiaceae</taxon>
        <taxon>Devosia</taxon>
    </lineage>
</organism>
<dbReference type="STRING" id="361041.VW35_16150"/>
<dbReference type="PATRIC" id="fig|361041.3.peg.2628"/>
<dbReference type="InterPro" id="IPR018691">
    <property type="entry name" value="DUF2188"/>
</dbReference>
<dbReference type="AlphaFoldDB" id="A0A0F5L3H4"/>
<dbReference type="EMBL" id="LAJG01000035">
    <property type="protein sequence ID" value="KKB76918.1"/>
    <property type="molecule type" value="Genomic_DNA"/>
</dbReference>
<dbReference type="RefSeq" id="WP_046144130.1">
    <property type="nucleotide sequence ID" value="NZ_LAJG01000035.1"/>
</dbReference>
<dbReference type="OrthoDB" id="7950521at2"/>
<dbReference type="Pfam" id="PF09954">
    <property type="entry name" value="DUF2188"/>
    <property type="match status" value="1"/>
</dbReference>